<dbReference type="AlphaFoldDB" id="I4EIN0"/>
<keyword evidence="2" id="KW-1185">Reference proteome</keyword>
<gene>
    <name evidence="1" type="ORF">NITHO_3570003</name>
</gene>
<evidence type="ECO:0000313" key="1">
    <source>
        <dbReference type="EMBL" id="CCF84542.1"/>
    </source>
</evidence>
<comment type="caution">
    <text evidence="1">The sequence shown here is derived from an EMBL/GenBank/DDBJ whole genome shotgun (WGS) entry which is preliminary data.</text>
</comment>
<proteinExistence type="predicted"/>
<evidence type="ECO:0000313" key="2">
    <source>
        <dbReference type="Proteomes" id="UP000004221"/>
    </source>
</evidence>
<dbReference type="EMBL" id="CAGS01000287">
    <property type="protein sequence ID" value="CCF84542.1"/>
    <property type="molecule type" value="Genomic_DNA"/>
</dbReference>
<organism evidence="1 2">
    <name type="scientific">Nitrolancea hollandica Lb</name>
    <dbReference type="NCBI Taxonomy" id="1129897"/>
    <lineage>
        <taxon>Bacteria</taxon>
        <taxon>Pseudomonadati</taxon>
        <taxon>Thermomicrobiota</taxon>
        <taxon>Thermomicrobia</taxon>
        <taxon>Sphaerobacterales</taxon>
        <taxon>Sphaerobacterineae</taxon>
        <taxon>Sphaerobacteraceae</taxon>
        <taxon>Nitrolancea</taxon>
    </lineage>
</organism>
<dbReference type="Proteomes" id="UP000004221">
    <property type="component" value="Unassembled WGS sequence"/>
</dbReference>
<name>I4EIN0_9BACT</name>
<accession>I4EIN0</accession>
<reference evidence="1 2" key="1">
    <citation type="journal article" date="2012" name="ISME J.">
        <title>Nitrification expanded: discovery, physiology and genomics of a nitrite-oxidizing bacterium from the phylum Chloroflexi.</title>
        <authorList>
            <person name="Sorokin D.Y."/>
            <person name="Lucker S."/>
            <person name="Vejmelkova D."/>
            <person name="Kostrikina N.A."/>
            <person name="Kleerebezem R."/>
            <person name="Rijpstra W.I."/>
            <person name="Damste J.S."/>
            <person name="Le Paslier D."/>
            <person name="Muyzer G."/>
            <person name="Wagner M."/>
            <person name="van Loosdrecht M.C."/>
            <person name="Daims H."/>
        </authorList>
    </citation>
    <scope>NUCLEOTIDE SEQUENCE [LARGE SCALE GENOMIC DNA]</scope>
    <source>
        <strain evidence="2">none</strain>
    </source>
</reference>
<protein>
    <submittedName>
        <fullName evidence="1">Uncharacterized protein</fullName>
    </submittedName>
</protein>
<sequence length="83" mass="9292">MSRIRQRSAFRAMIALHPRSRKRTALGIPGAALFLFTGGMRREAFPAREDMVGYYQRLMGHNHRAAGTYAATSPPPGRPPEPR</sequence>